<gene>
    <name evidence="2" type="ORF">RRG08_043736</name>
</gene>
<feature type="compositionally biased region" description="Basic and acidic residues" evidence="1">
    <location>
        <begin position="1"/>
        <end position="10"/>
    </location>
</feature>
<protein>
    <submittedName>
        <fullName evidence="2">Uncharacterized protein</fullName>
    </submittedName>
</protein>
<sequence length="83" mass="8924">MDSNKTDKSQPSRRKATSACVTAHNPLDQARRDTPGLSDDRRRCSGVPAWVYTISGQVAGNEHTLLATESGQTPSRSRDGNGP</sequence>
<evidence type="ECO:0000313" key="3">
    <source>
        <dbReference type="Proteomes" id="UP001283361"/>
    </source>
</evidence>
<accession>A0AAE0ZP92</accession>
<evidence type="ECO:0000313" key="2">
    <source>
        <dbReference type="EMBL" id="KAK3772521.1"/>
    </source>
</evidence>
<dbReference type="AlphaFoldDB" id="A0AAE0ZP92"/>
<reference evidence="2" key="1">
    <citation type="journal article" date="2023" name="G3 (Bethesda)">
        <title>A reference genome for the long-term kleptoplast-retaining sea slug Elysia crispata morphotype clarki.</title>
        <authorList>
            <person name="Eastman K.E."/>
            <person name="Pendleton A.L."/>
            <person name="Shaikh M.A."/>
            <person name="Suttiyut T."/>
            <person name="Ogas R."/>
            <person name="Tomko P."/>
            <person name="Gavelis G."/>
            <person name="Widhalm J.R."/>
            <person name="Wisecaver J.H."/>
        </authorList>
    </citation>
    <scope>NUCLEOTIDE SEQUENCE</scope>
    <source>
        <strain evidence="2">ECLA1</strain>
    </source>
</reference>
<dbReference type="EMBL" id="JAWDGP010003622">
    <property type="protein sequence ID" value="KAK3772521.1"/>
    <property type="molecule type" value="Genomic_DNA"/>
</dbReference>
<name>A0AAE0ZP92_9GAST</name>
<keyword evidence="3" id="KW-1185">Reference proteome</keyword>
<dbReference type="Proteomes" id="UP001283361">
    <property type="component" value="Unassembled WGS sequence"/>
</dbReference>
<feature type="compositionally biased region" description="Basic and acidic residues" evidence="1">
    <location>
        <begin position="29"/>
        <end position="42"/>
    </location>
</feature>
<comment type="caution">
    <text evidence="2">The sequence shown here is derived from an EMBL/GenBank/DDBJ whole genome shotgun (WGS) entry which is preliminary data.</text>
</comment>
<organism evidence="2 3">
    <name type="scientific">Elysia crispata</name>
    <name type="common">lettuce slug</name>
    <dbReference type="NCBI Taxonomy" id="231223"/>
    <lineage>
        <taxon>Eukaryota</taxon>
        <taxon>Metazoa</taxon>
        <taxon>Spiralia</taxon>
        <taxon>Lophotrochozoa</taxon>
        <taxon>Mollusca</taxon>
        <taxon>Gastropoda</taxon>
        <taxon>Heterobranchia</taxon>
        <taxon>Euthyneura</taxon>
        <taxon>Panpulmonata</taxon>
        <taxon>Sacoglossa</taxon>
        <taxon>Placobranchoidea</taxon>
        <taxon>Plakobranchidae</taxon>
        <taxon>Elysia</taxon>
    </lineage>
</organism>
<evidence type="ECO:0000256" key="1">
    <source>
        <dbReference type="SAM" id="MobiDB-lite"/>
    </source>
</evidence>
<feature type="region of interest" description="Disordered" evidence="1">
    <location>
        <begin position="1"/>
        <end position="42"/>
    </location>
</feature>
<proteinExistence type="predicted"/>